<name>A0A1J1IP22_9DIPT</name>
<dbReference type="InterPro" id="IPR036047">
    <property type="entry name" value="F-box-like_dom_sf"/>
</dbReference>
<dbReference type="OrthoDB" id="10574334at2759"/>
<dbReference type="EMBL" id="CVRI01000055">
    <property type="protein sequence ID" value="CRL01482.1"/>
    <property type="molecule type" value="Genomic_DNA"/>
</dbReference>
<dbReference type="AlphaFoldDB" id="A0A1J1IP22"/>
<dbReference type="SUPFAM" id="SSF52047">
    <property type="entry name" value="RNI-like"/>
    <property type="match status" value="1"/>
</dbReference>
<dbReference type="InterPro" id="IPR032675">
    <property type="entry name" value="LRR_dom_sf"/>
</dbReference>
<feature type="domain" description="F-box" evidence="1">
    <location>
        <begin position="24"/>
        <end position="71"/>
    </location>
</feature>
<evidence type="ECO:0000313" key="3">
    <source>
        <dbReference type="Proteomes" id="UP000183832"/>
    </source>
</evidence>
<proteinExistence type="predicted"/>
<accession>A0A1J1IP22</accession>
<dbReference type="CDD" id="cd09917">
    <property type="entry name" value="F-box_SF"/>
    <property type="match status" value="1"/>
</dbReference>
<protein>
    <submittedName>
        <fullName evidence="2">CLUMA_CG014340, isoform A</fullName>
    </submittedName>
</protein>
<organism evidence="2 3">
    <name type="scientific">Clunio marinus</name>
    <dbReference type="NCBI Taxonomy" id="568069"/>
    <lineage>
        <taxon>Eukaryota</taxon>
        <taxon>Metazoa</taxon>
        <taxon>Ecdysozoa</taxon>
        <taxon>Arthropoda</taxon>
        <taxon>Hexapoda</taxon>
        <taxon>Insecta</taxon>
        <taxon>Pterygota</taxon>
        <taxon>Neoptera</taxon>
        <taxon>Endopterygota</taxon>
        <taxon>Diptera</taxon>
        <taxon>Nematocera</taxon>
        <taxon>Chironomoidea</taxon>
        <taxon>Chironomidae</taxon>
        <taxon>Clunio</taxon>
    </lineage>
</organism>
<evidence type="ECO:0000259" key="1">
    <source>
        <dbReference type="PROSITE" id="PS50181"/>
    </source>
</evidence>
<dbReference type="Pfam" id="PF00646">
    <property type="entry name" value="F-box"/>
    <property type="match status" value="1"/>
</dbReference>
<keyword evidence="3" id="KW-1185">Reference proteome</keyword>
<dbReference type="Proteomes" id="UP000183832">
    <property type="component" value="Unassembled WGS sequence"/>
</dbReference>
<evidence type="ECO:0000313" key="2">
    <source>
        <dbReference type="EMBL" id="CRL01482.1"/>
    </source>
</evidence>
<dbReference type="InterPro" id="IPR001810">
    <property type="entry name" value="F-box_dom"/>
</dbReference>
<dbReference type="Gene3D" id="3.80.10.10">
    <property type="entry name" value="Ribonuclease Inhibitor"/>
    <property type="match status" value="1"/>
</dbReference>
<dbReference type="PROSITE" id="PS50181">
    <property type="entry name" value="FBOX"/>
    <property type="match status" value="1"/>
</dbReference>
<gene>
    <name evidence="2" type="ORF">CLUMA_CG014340</name>
</gene>
<dbReference type="SUPFAM" id="SSF81383">
    <property type="entry name" value="F-box domain"/>
    <property type="match status" value="1"/>
</dbReference>
<reference evidence="2 3" key="1">
    <citation type="submission" date="2015-04" db="EMBL/GenBank/DDBJ databases">
        <authorList>
            <person name="Syromyatnikov M.Y."/>
            <person name="Popov V.N."/>
        </authorList>
    </citation>
    <scope>NUCLEOTIDE SEQUENCE [LARGE SCALE GENOMIC DNA]</scope>
</reference>
<sequence length="564" mass="65866">MMEIDGLLNDCSSSDNCMEIDQYVVEWVHLTDNIWIDILGYLDVKSLLNASESCSRLNEIISSSSMLIDKINVAFKFPAMPTDRSLAKIDKLIENSSALTRRYRNLTIFRLRDNYLHHAHRTKSEFMEFNTRLSETIQNLKIVDCSVLRDDFVALLQPYVNLKECTFARIMFSDEIVPTDSYVNTLKCSNLKKLMLSRCDFFCLLLFKSHTNVNNFEMYSNYTDDENFLLENIESLKIYDPEYARPDVQEFENFLLKFKKLKELKMKNFRFNSTYSSDRLSSVPFQLEVLTLNNVKWDIFSFCEKFLKSQKNLKELKLIGLSEWVRSNDPQTLLSFTGILHHLLTKNLQLTSFQISTKYMKSTENIKDNEFNTEFVNNQMIDLTYIKCKDDKSDLLKIFTRLFPKIKKFRFECKELNSTQFKDIKVLKDLESLDITISPESLGNILFNFPALTTFKFMALSEKKSLEQLTQFFKFNNTIKSVWLNIEPLTFDEIIGMLMPLAYSLESLTISDLHLNVNEAQLFVSNFPHLRQLYSDLEPKQDALDVLSNASIIVKKVPTVNIIC</sequence>